<evidence type="ECO:0000313" key="3">
    <source>
        <dbReference type="Proteomes" id="UP000295444"/>
    </source>
</evidence>
<proteinExistence type="predicted"/>
<accession>A0A4R6SKH9</accession>
<gene>
    <name evidence="2" type="ORF">EV186_101857</name>
</gene>
<dbReference type="RefSeq" id="WP_133847734.1">
    <property type="nucleotide sequence ID" value="NZ_SNXZ01000001.1"/>
</dbReference>
<comment type="caution">
    <text evidence="2">The sequence shown here is derived from an EMBL/GenBank/DDBJ whole genome shotgun (WGS) entry which is preliminary data.</text>
</comment>
<keyword evidence="1" id="KW-0812">Transmembrane</keyword>
<organism evidence="2 3">
    <name type="scientific">Labedaea rhizosphaerae</name>
    <dbReference type="NCBI Taxonomy" id="598644"/>
    <lineage>
        <taxon>Bacteria</taxon>
        <taxon>Bacillati</taxon>
        <taxon>Actinomycetota</taxon>
        <taxon>Actinomycetes</taxon>
        <taxon>Pseudonocardiales</taxon>
        <taxon>Pseudonocardiaceae</taxon>
        <taxon>Labedaea</taxon>
    </lineage>
</organism>
<reference evidence="2 3" key="1">
    <citation type="submission" date="2019-03" db="EMBL/GenBank/DDBJ databases">
        <title>Genomic Encyclopedia of Type Strains, Phase IV (KMG-IV): sequencing the most valuable type-strain genomes for metagenomic binning, comparative biology and taxonomic classification.</title>
        <authorList>
            <person name="Goeker M."/>
        </authorList>
    </citation>
    <scope>NUCLEOTIDE SEQUENCE [LARGE SCALE GENOMIC DNA]</scope>
    <source>
        <strain evidence="2 3">DSM 45361</strain>
    </source>
</reference>
<feature type="transmembrane region" description="Helical" evidence="1">
    <location>
        <begin position="67"/>
        <end position="87"/>
    </location>
</feature>
<dbReference type="AlphaFoldDB" id="A0A4R6SKH9"/>
<keyword evidence="3" id="KW-1185">Reference proteome</keyword>
<protein>
    <submittedName>
        <fullName evidence="2">Uncharacterized protein</fullName>
    </submittedName>
</protein>
<keyword evidence="1" id="KW-0472">Membrane</keyword>
<feature type="transmembrane region" description="Helical" evidence="1">
    <location>
        <begin position="93"/>
        <end position="111"/>
    </location>
</feature>
<dbReference type="Proteomes" id="UP000295444">
    <property type="component" value="Unassembled WGS sequence"/>
</dbReference>
<evidence type="ECO:0000313" key="2">
    <source>
        <dbReference type="EMBL" id="TDQ04896.1"/>
    </source>
</evidence>
<dbReference type="EMBL" id="SNXZ01000001">
    <property type="protein sequence ID" value="TDQ04896.1"/>
    <property type="molecule type" value="Genomic_DNA"/>
</dbReference>
<name>A0A4R6SKH9_LABRH</name>
<feature type="transmembrane region" description="Helical" evidence="1">
    <location>
        <begin position="132"/>
        <end position="153"/>
    </location>
</feature>
<keyword evidence="1" id="KW-1133">Transmembrane helix</keyword>
<sequence length="189" mass="20291">MDDEQQVEVLCERVREHRRRFDAAEPGRPEYQSALADVLHATKELVDFEEGIPGRRDRAARSGTASIVRRCGLAVFVISLGISALALPHMIDMWWLIFLLPMAAVGAWMALTRGEGKAPDDIVRRSRAYGMAGATAAGGAGVLLSMVMVNWFVGGLVLAGTAVAVRCGIDLYRRHPAAPSAGGLDASYG</sequence>
<evidence type="ECO:0000256" key="1">
    <source>
        <dbReference type="SAM" id="Phobius"/>
    </source>
</evidence>